<dbReference type="EC" id="2.1.1.320" evidence="7"/>
<dbReference type="KEGG" id="cput:CONPUDRAFT_107248"/>
<dbReference type="OrthoDB" id="17415at2759"/>
<dbReference type="InterPro" id="IPR038375">
    <property type="entry name" value="NDUFAF7_sf"/>
</dbReference>
<dbReference type="Pfam" id="PF02636">
    <property type="entry name" value="Methyltransf_28"/>
    <property type="match status" value="1"/>
</dbReference>
<comment type="function">
    <text evidence="7">Arginine methyltransferase involved in the assembly or stability of mitochondrial NADH:ubiquinone oxidoreductase complex (complex I).</text>
</comment>
<dbReference type="InterPro" id="IPR003788">
    <property type="entry name" value="NDUFAF7"/>
</dbReference>
<accession>A0A5M3MJP3</accession>
<gene>
    <name evidence="8" type="ORF">CONPUDRAFT_107248</name>
</gene>
<comment type="catalytic activity">
    <reaction evidence="6 7">
        <text>L-arginyl-[protein] + 2 S-adenosyl-L-methionine = N(omega),N(omega)'-dimethyl-L-arginyl-[protein] + 2 S-adenosyl-L-homocysteine + 2 H(+)</text>
        <dbReference type="Rhea" id="RHEA:48108"/>
        <dbReference type="Rhea" id="RHEA-COMP:10532"/>
        <dbReference type="Rhea" id="RHEA-COMP:11992"/>
        <dbReference type="ChEBI" id="CHEBI:15378"/>
        <dbReference type="ChEBI" id="CHEBI:29965"/>
        <dbReference type="ChEBI" id="CHEBI:57856"/>
        <dbReference type="ChEBI" id="CHEBI:59789"/>
        <dbReference type="ChEBI" id="CHEBI:88221"/>
        <dbReference type="EC" id="2.1.1.320"/>
    </reaction>
</comment>
<dbReference type="SUPFAM" id="SSF53335">
    <property type="entry name" value="S-adenosyl-L-methionine-dependent methyltransferases"/>
    <property type="match status" value="1"/>
</dbReference>
<proteinExistence type="inferred from homology"/>
<keyword evidence="9" id="KW-1185">Reference proteome</keyword>
<evidence type="ECO:0000256" key="5">
    <source>
        <dbReference type="ARBA" id="ARBA00023128"/>
    </source>
</evidence>
<sequence length="455" mass="52034">MLVRDYIEDALYNPHYGYFSRKAQIFTPPGGSHFDFGAYKDSTQFEVAVANRYVELTQGDKRAGGKQLWHTPTELFKPWYGQAIAQCLVSEYLLKYFPYEDLVIYELGAGNGTLAEDILDFIRVQYPEVYERTRYTIIEISTSLARQQRRRLYNKHKSIQVINKSIFHWDKREESPCYVVAMEVVDNFAHDVVRYDLHTLEPYQGLVAIDEYGDFNPFYSKLTDPTIRSYLSLQRELGYPPSLGRLLGVPILRKAFANMPFAPNMSTPEYVPTRLYSLVRVLRDHFPRHRLLLSDFSSLPDAIEGVNAPVVQTRLDGTMVPCTTLFVTPGYFDIMFPTNFEQLRDMYEHVLSQPYIAGWGADLDSDASETPSDASSPRSQSPGVLSGYFSSFHPASRRIPMDGIASASGLPVGERKSSVFTHAEFLQTYSDLSRTQLRSGENPMVDFYKNVKFLF</sequence>
<comment type="similarity">
    <text evidence="2 7">Belongs to the NDUFAF7 family.</text>
</comment>
<evidence type="ECO:0000256" key="2">
    <source>
        <dbReference type="ARBA" id="ARBA00005891"/>
    </source>
</evidence>
<keyword evidence="4 7" id="KW-0808">Transferase</keyword>
<dbReference type="AlphaFoldDB" id="A0A5M3MJP3"/>
<comment type="caution">
    <text evidence="8">The sequence shown here is derived from an EMBL/GenBank/DDBJ whole genome shotgun (WGS) entry which is preliminary data.</text>
</comment>
<dbReference type="Gene3D" id="3.40.50.12710">
    <property type="match status" value="1"/>
</dbReference>
<dbReference type="GO" id="GO:0035243">
    <property type="term" value="F:protein-arginine omega-N symmetric methyltransferase activity"/>
    <property type="evidence" value="ECO:0007669"/>
    <property type="project" value="UniProtKB-EC"/>
</dbReference>
<dbReference type="GO" id="GO:0005739">
    <property type="term" value="C:mitochondrion"/>
    <property type="evidence" value="ECO:0007669"/>
    <property type="project" value="UniProtKB-SubCell"/>
</dbReference>
<dbReference type="PANTHER" id="PTHR12049:SF5">
    <property type="entry name" value="PROTEIN ARGININE METHYLTRANSFERASE NDUFAF7 HOMOLOG, MITOCHONDRIAL"/>
    <property type="match status" value="1"/>
</dbReference>
<evidence type="ECO:0000256" key="6">
    <source>
        <dbReference type="ARBA" id="ARBA00048612"/>
    </source>
</evidence>
<dbReference type="PANTHER" id="PTHR12049">
    <property type="entry name" value="PROTEIN ARGININE METHYLTRANSFERASE NDUFAF7, MITOCHONDRIAL"/>
    <property type="match status" value="1"/>
</dbReference>
<evidence type="ECO:0000256" key="7">
    <source>
        <dbReference type="RuleBase" id="RU364114"/>
    </source>
</evidence>
<dbReference type="GeneID" id="19198639"/>
<evidence type="ECO:0000256" key="3">
    <source>
        <dbReference type="ARBA" id="ARBA00022603"/>
    </source>
</evidence>
<keyword evidence="5 7" id="KW-0496">Mitochondrion</keyword>
<dbReference type="RefSeq" id="XP_007770845.1">
    <property type="nucleotide sequence ID" value="XM_007772655.1"/>
</dbReference>
<evidence type="ECO:0000256" key="1">
    <source>
        <dbReference type="ARBA" id="ARBA00004173"/>
    </source>
</evidence>
<dbReference type="EMBL" id="JH711581">
    <property type="protein sequence ID" value="EIW79150.1"/>
    <property type="molecule type" value="Genomic_DNA"/>
</dbReference>
<dbReference type="InterPro" id="IPR029063">
    <property type="entry name" value="SAM-dependent_MTases_sf"/>
</dbReference>
<organism evidence="8 9">
    <name type="scientific">Coniophora puteana (strain RWD-64-598)</name>
    <name type="common">Brown rot fungus</name>
    <dbReference type="NCBI Taxonomy" id="741705"/>
    <lineage>
        <taxon>Eukaryota</taxon>
        <taxon>Fungi</taxon>
        <taxon>Dikarya</taxon>
        <taxon>Basidiomycota</taxon>
        <taxon>Agaricomycotina</taxon>
        <taxon>Agaricomycetes</taxon>
        <taxon>Agaricomycetidae</taxon>
        <taxon>Boletales</taxon>
        <taxon>Coniophorineae</taxon>
        <taxon>Coniophoraceae</taxon>
        <taxon>Coniophora</taxon>
    </lineage>
</organism>
<comment type="subcellular location">
    <subcellularLocation>
        <location evidence="1 7">Mitochondrion</location>
    </subcellularLocation>
</comment>
<evidence type="ECO:0000313" key="9">
    <source>
        <dbReference type="Proteomes" id="UP000053558"/>
    </source>
</evidence>
<keyword evidence="3 7" id="KW-0489">Methyltransferase</keyword>
<dbReference type="GO" id="GO:0032259">
    <property type="term" value="P:methylation"/>
    <property type="evidence" value="ECO:0007669"/>
    <property type="project" value="UniProtKB-KW"/>
</dbReference>
<evidence type="ECO:0000256" key="4">
    <source>
        <dbReference type="ARBA" id="ARBA00022679"/>
    </source>
</evidence>
<reference evidence="9" key="1">
    <citation type="journal article" date="2012" name="Science">
        <title>The Paleozoic origin of enzymatic lignin decomposition reconstructed from 31 fungal genomes.</title>
        <authorList>
            <person name="Floudas D."/>
            <person name="Binder M."/>
            <person name="Riley R."/>
            <person name="Barry K."/>
            <person name="Blanchette R.A."/>
            <person name="Henrissat B."/>
            <person name="Martinez A.T."/>
            <person name="Otillar R."/>
            <person name="Spatafora J.W."/>
            <person name="Yadav J.S."/>
            <person name="Aerts A."/>
            <person name="Benoit I."/>
            <person name="Boyd A."/>
            <person name="Carlson A."/>
            <person name="Copeland A."/>
            <person name="Coutinho P.M."/>
            <person name="de Vries R.P."/>
            <person name="Ferreira P."/>
            <person name="Findley K."/>
            <person name="Foster B."/>
            <person name="Gaskell J."/>
            <person name="Glotzer D."/>
            <person name="Gorecki P."/>
            <person name="Heitman J."/>
            <person name="Hesse C."/>
            <person name="Hori C."/>
            <person name="Igarashi K."/>
            <person name="Jurgens J.A."/>
            <person name="Kallen N."/>
            <person name="Kersten P."/>
            <person name="Kohler A."/>
            <person name="Kuees U."/>
            <person name="Kumar T.K.A."/>
            <person name="Kuo A."/>
            <person name="LaButti K."/>
            <person name="Larrondo L.F."/>
            <person name="Lindquist E."/>
            <person name="Ling A."/>
            <person name="Lombard V."/>
            <person name="Lucas S."/>
            <person name="Lundell T."/>
            <person name="Martin R."/>
            <person name="McLaughlin D.J."/>
            <person name="Morgenstern I."/>
            <person name="Morin E."/>
            <person name="Murat C."/>
            <person name="Nagy L.G."/>
            <person name="Nolan M."/>
            <person name="Ohm R.A."/>
            <person name="Patyshakuliyeva A."/>
            <person name="Rokas A."/>
            <person name="Ruiz-Duenas F.J."/>
            <person name="Sabat G."/>
            <person name="Salamov A."/>
            <person name="Samejima M."/>
            <person name="Schmutz J."/>
            <person name="Slot J.C."/>
            <person name="St John F."/>
            <person name="Stenlid J."/>
            <person name="Sun H."/>
            <person name="Sun S."/>
            <person name="Syed K."/>
            <person name="Tsang A."/>
            <person name="Wiebenga A."/>
            <person name="Young D."/>
            <person name="Pisabarro A."/>
            <person name="Eastwood D.C."/>
            <person name="Martin F."/>
            <person name="Cullen D."/>
            <person name="Grigoriev I.V."/>
            <person name="Hibbett D.S."/>
        </authorList>
    </citation>
    <scope>NUCLEOTIDE SEQUENCE [LARGE SCALE GENOMIC DNA]</scope>
    <source>
        <strain evidence="9">RWD-64-598 SS2</strain>
    </source>
</reference>
<evidence type="ECO:0000313" key="8">
    <source>
        <dbReference type="EMBL" id="EIW79150.1"/>
    </source>
</evidence>
<dbReference type="Proteomes" id="UP000053558">
    <property type="component" value="Unassembled WGS sequence"/>
</dbReference>
<name>A0A5M3MJP3_CONPW</name>
<dbReference type="OMA" id="LPFAPNM"/>
<protein>
    <recommendedName>
        <fullName evidence="7">Protein arginine methyltransferase NDUFAF7</fullName>
        <ecNumber evidence="7">2.1.1.320</ecNumber>
    </recommendedName>
</protein>